<protein>
    <recommendedName>
        <fullName evidence="9">Peptidoglycan-recognition protein</fullName>
    </recommendedName>
</protein>
<dbReference type="PANTHER" id="PTHR11022:SF41">
    <property type="entry name" value="PEPTIDOGLYCAN-RECOGNITION PROTEIN LC-RELATED"/>
    <property type="match status" value="1"/>
</dbReference>
<accession>A0A0T6BC33</accession>
<name>A0A0T6BC33_9SCAR</name>
<dbReference type="EMBL" id="LJIG01002077">
    <property type="protein sequence ID" value="KRT84863.1"/>
    <property type="molecule type" value="Genomic_DNA"/>
</dbReference>
<dbReference type="Proteomes" id="UP000051574">
    <property type="component" value="Unassembled WGS sequence"/>
</dbReference>
<dbReference type="CDD" id="cd06583">
    <property type="entry name" value="PGRP"/>
    <property type="match status" value="1"/>
</dbReference>
<evidence type="ECO:0000256" key="4">
    <source>
        <dbReference type="ARBA" id="ARBA00057187"/>
    </source>
</evidence>
<reference evidence="7 8" key="1">
    <citation type="submission" date="2015-09" db="EMBL/GenBank/DDBJ databases">
        <title>Draft genome of the scarab beetle Oryctes borbonicus.</title>
        <authorList>
            <person name="Meyer J.M."/>
            <person name="Markov G.V."/>
            <person name="Baskaran P."/>
            <person name="Herrmann M."/>
            <person name="Sommer R.J."/>
            <person name="Roedelsperger C."/>
        </authorList>
    </citation>
    <scope>NUCLEOTIDE SEQUENCE [LARGE SCALE GENOMIC DNA]</scope>
    <source>
        <strain evidence="7">OB123</strain>
        <tissue evidence="7">Whole animal</tissue>
    </source>
</reference>
<feature type="non-terminal residue" evidence="7">
    <location>
        <position position="1"/>
    </location>
</feature>
<sequence length="227" mass="26034">IYKRKDCEINVTTNHIIRKKMKFVISYICLFVAFSSPRHCWCYVFGSACSRIISRKEWNSRNINTTIELSVRPLPYVIIHHSAGKECFNLEECSGRVRSIQDKHIDERNWSDIGYNFLIGSDGQSYEGRGWGKIGAHAFNWNRNSVGICLMGMFTERLPTSAALRAAQKLIDCGLNIGEIGHDYKLMGHRQVVSNTACPGQALYDTIRTWQRWIPRPGNVENNDAFR</sequence>
<feature type="domain" description="N-acetylmuramoyl-L-alanine amidase" evidence="5">
    <location>
        <begin position="60"/>
        <end position="200"/>
    </location>
</feature>
<evidence type="ECO:0000313" key="8">
    <source>
        <dbReference type="Proteomes" id="UP000051574"/>
    </source>
</evidence>
<dbReference type="SUPFAM" id="SSF55846">
    <property type="entry name" value="N-acetylmuramoyl-L-alanine amidase-like"/>
    <property type="match status" value="1"/>
</dbReference>
<dbReference type="GO" id="GO:0009253">
    <property type="term" value="P:peptidoglycan catabolic process"/>
    <property type="evidence" value="ECO:0007669"/>
    <property type="project" value="InterPro"/>
</dbReference>
<keyword evidence="2" id="KW-0399">Innate immunity</keyword>
<keyword evidence="3" id="KW-0391">Immunity</keyword>
<dbReference type="Gene3D" id="3.40.80.10">
    <property type="entry name" value="Peptidoglycan recognition protein-like"/>
    <property type="match status" value="1"/>
</dbReference>
<comment type="similarity">
    <text evidence="1">Belongs to the N-acetylmuramoyl-L-alanine amidase 2 family.</text>
</comment>
<evidence type="ECO:0000259" key="6">
    <source>
        <dbReference type="SMART" id="SM00701"/>
    </source>
</evidence>
<comment type="function">
    <text evidence="4">Peptidoglycan-recognition protein probably involved in innate immunity by binding to peptidoglycans (PGN) of bacteria and activating the prophenoloxidase (proPO) cascade immune response. Binds to 1,3-beta-D-glucan and PGN.</text>
</comment>
<keyword evidence="8" id="KW-1185">Reference proteome</keyword>
<evidence type="ECO:0008006" key="9">
    <source>
        <dbReference type="Google" id="ProtNLM"/>
    </source>
</evidence>
<dbReference type="SMART" id="SM00701">
    <property type="entry name" value="PGRP"/>
    <property type="match status" value="1"/>
</dbReference>
<feature type="domain" description="Peptidoglycan recognition protein family" evidence="6">
    <location>
        <begin position="50"/>
        <end position="193"/>
    </location>
</feature>
<evidence type="ECO:0000259" key="5">
    <source>
        <dbReference type="SMART" id="SM00644"/>
    </source>
</evidence>
<organism evidence="7 8">
    <name type="scientific">Oryctes borbonicus</name>
    <dbReference type="NCBI Taxonomy" id="1629725"/>
    <lineage>
        <taxon>Eukaryota</taxon>
        <taxon>Metazoa</taxon>
        <taxon>Ecdysozoa</taxon>
        <taxon>Arthropoda</taxon>
        <taxon>Hexapoda</taxon>
        <taxon>Insecta</taxon>
        <taxon>Pterygota</taxon>
        <taxon>Neoptera</taxon>
        <taxon>Endopterygota</taxon>
        <taxon>Coleoptera</taxon>
        <taxon>Polyphaga</taxon>
        <taxon>Scarabaeiformia</taxon>
        <taxon>Scarabaeidae</taxon>
        <taxon>Dynastinae</taxon>
        <taxon>Oryctes</taxon>
    </lineage>
</organism>
<gene>
    <name evidence="7" type="ORF">AMK59_2045</name>
</gene>
<evidence type="ECO:0000256" key="1">
    <source>
        <dbReference type="ARBA" id="ARBA00007553"/>
    </source>
</evidence>
<evidence type="ECO:0000313" key="7">
    <source>
        <dbReference type="EMBL" id="KRT84863.1"/>
    </source>
</evidence>
<dbReference type="InterPro" id="IPR002502">
    <property type="entry name" value="Amidase_domain"/>
</dbReference>
<proteinExistence type="inferred from homology"/>
<dbReference type="InterPro" id="IPR036505">
    <property type="entry name" value="Amidase/PGRP_sf"/>
</dbReference>
<dbReference type="InterPro" id="IPR006619">
    <property type="entry name" value="PGRP_domain_met/bac"/>
</dbReference>
<dbReference type="InterPro" id="IPR015510">
    <property type="entry name" value="PGRP"/>
</dbReference>
<dbReference type="GO" id="GO:0008270">
    <property type="term" value="F:zinc ion binding"/>
    <property type="evidence" value="ECO:0007669"/>
    <property type="project" value="InterPro"/>
</dbReference>
<dbReference type="PANTHER" id="PTHR11022">
    <property type="entry name" value="PEPTIDOGLYCAN RECOGNITION PROTEIN"/>
    <property type="match status" value="1"/>
</dbReference>
<evidence type="ECO:0000256" key="3">
    <source>
        <dbReference type="ARBA" id="ARBA00022859"/>
    </source>
</evidence>
<dbReference type="GO" id="GO:0045087">
    <property type="term" value="P:innate immune response"/>
    <property type="evidence" value="ECO:0007669"/>
    <property type="project" value="UniProtKB-KW"/>
</dbReference>
<comment type="caution">
    <text evidence="7">The sequence shown here is derived from an EMBL/GenBank/DDBJ whole genome shotgun (WGS) entry which is preliminary data.</text>
</comment>
<dbReference type="SMART" id="SM00644">
    <property type="entry name" value="Ami_2"/>
    <property type="match status" value="1"/>
</dbReference>
<dbReference type="Pfam" id="PF01510">
    <property type="entry name" value="Amidase_2"/>
    <property type="match status" value="1"/>
</dbReference>
<dbReference type="AlphaFoldDB" id="A0A0T6BC33"/>
<dbReference type="OrthoDB" id="10001926at2759"/>
<dbReference type="FunFam" id="3.40.80.10:FF:000001">
    <property type="entry name" value="Peptidoglycan recognition protein 1"/>
    <property type="match status" value="1"/>
</dbReference>
<evidence type="ECO:0000256" key="2">
    <source>
        <dbReference type="ARBA" id="ARBA00022588"/>
    </source>
</evidence>
<dbReference type="GO" id="GO:0008745">
    <property type="term" value="F:N-acetylmuramoyl-L-alanine amidase activity"/>
    <property type="evidence" value="ECO:0007669"/>
    <property type="project" value="InterPro"/>
</dbReference>